<name>A0A844GZB9_9RHOB</name>
<proteinExistence type="predicted"/>
<sequence>MTLSLDPDGLTRLLCGLIWFTMSLAFSVEVCALLGWLIGEAERGGYVGAVLNMIFWCWILRQQCQHPRDE</sequence>
<dbReference type="AlphaFoldDB" id="A0A844GZB9"/>
<gene>
    <name evidence="2" type="ORF">GL279_05130</name>
</gene>
<dbReference type="EMBL" id="WMIF01000005">
    <property type="protein sequence ID" value="MTH33979.1"/>
    <property type="molecule type" value="Genomic_DNA"/>
</dbReference>
<accession>A0A844GZB9</accession>
<keyword evidence="1" id="KW-1133">Transmembrane helix</keyword>
<keyword evidence="1" id="KW-0812">Transmembrane</keyword>
<evidence type="ECO:0000256" key="1">
    <source>
        <dbReference type="SAM" id="Phobius"/>
    </source>
</evidence>
<dbReference type="OrthoDB" id="7777706at2"/>
<keyword evidence="3" id="KW-1185">Reference proteome</keyword>
<dbReference type="RefSeq" id="WP_155063540.1">
    <property type="nucleotide sequence ID" value="NZ_WMIF01000005.1"/>
</dbReference>
<evidence type="ECO:0000313" key="2">
    <source>
        <dbReference type="EMBL" id="MTH33979.1"/>
    </source>
</evidence>
<organism evidence="2 3">
    <name type="scientific">Paracoccus limosus</name>
    <dbReference type="NCBI Taxonomy" id="913252"/>
    <lineage>
        <taxon>Bacteria</taxon>
        <taxon>Pseudomonadati</taxon>
        <taxon>Pseudomonadota</taxon>
        <taxon>Alphaproteobacteria</taxon>
        <taxon>Rhodobacterales</taxon>
        <taxon>Paracoccaceae</taxon>
        <taxon>Paracoccus</taxon>
    </lineage>
</organism>
<reference evidence="2 3" key="1">
    <citation type="submission" date="2019-11" db="EMBL/GenBank/DDBJ databases">
        <authorList>
            <person name="Dong K."/>
        </authorList>
    </citation>
    <scope>NUCLEOTIDE SEQUENCE [LARGE SCALE GENOMIC DNA]</scope>
    <source>
        <strain evidence="2 3">JCM 17370</strain>
    </source>
</reference>
<comment type="caution">
    <text evidence="2">The sequence shown here is derived from an EMBL/GenBank/DDBJ whole genome shotgun (WGS) entry which is preliminary data.</text>
</comment>
<evidence type="ECO:0000313" key="3">
    <source>
        <dbReference type="Proteomes" id="UP000442533"/>
    </source>
</evidence>
<keyword evidence="1" id="KW-0472">Membrane</keyword>
<feature type="transmembrane region" description="Helical" evidence="1">
    <location>
        <begin position="12"/>
        <end position="38"/>
    </location>
</feature>
<protein>
    <submittedName>
        <fullName evidence="2">Uncharacterized protein</fullName>
    </submittedName>
</protein>
<dbReference type="Proteomes" id="UP000442533">
    <property type="component" value="Unassembled WGS sequence"/>
</dbReference>